<comment type="caution">
    <text evidence="5">The sequence shown here is derived from an EMBL/GenBank/DDBJ whole genome shotgun (WGS) entry which is preliminary data.</text>
</comment>
<dbReference type="InterPro" id="IPR029420">
    <property type="entry name" value="MTBP_central"/>
</dbReference>
<evidence type="ECO:0000259" key="3">
    <source>
        <dbReference type="Pfam" id="PF14919"/>
    </source>
</evidence>
<feature type="compositionally biased region" description="Basic and acidic residues" evidence="1">
    <location>
        <begin position="791"/>
        <end position="810"/>
    </location>
</feature>
<keyword evidence="6" id="KW-1185">Reference proteome</keyword>
<dbReference type="InterPro" id="IPR029418">
    <property type="entry name" value="MTBP_C"/>
</dbReference>
<evidence type="ECO:0000313" key="6">
    <source>
        <dbReference type="Proteomes" id="UP001369086"/>
    </source>
</evidence>
<dbReference type="InterPro" id="IPR039061">
    <property type="entry name" value="MTBP"/>
</dbReference>
<dbReference type="Pfam" id="PF14919">
    <property type="entry name" value="MTBP_mid"/>
    <property type="match status" value="1"/>
</dbReference>
<feature type="domain" description="MDN2-binding protein C-terminal" evidence="4">
    <location>
        <begin position="615"/>
        <end position="873"/>
    </location>
</feature>
<gene>
    <name evidence="5" type="ORF">HHUSO_G3645</name>
</gene>
<evidence type="ECO:0000256" key="1">
    <source>
        <dbReference type="SAM" id="MobiDB-lite"/>
    </source>
</evidence>
<feature type="region of interest" description="Disordered" evidence="1">
    <location>
        <begin position="690"/>
        <end position="810"/>
    </location>
</feature>
<feature type="domain" description="DM2" evidence="3">
    <location>
        <begin position="277"/>
        <end position="611"/>
    </location>
</feature>
<organism evidence="5 6">
    <name type="scientific">Huso huso</name>
    <name type="common">Beluga</name>
    <name type="synonym">Acipenser huso</name>
    <dbReference type="NCBI Taxonomy" id="61971"/>
    <lineage>
        <taxon>Eukaryota</taxon>
        <taxon>Metazoa</taxon>
        <taxon>Chordata</taxon>
        <taxon>Craniata</taxon>
        <taxon>Vertebrata</taxon>
        <taxon>Euteleostomi</taxon>
        <taxon>Actinopterygii</taxon>
        <taxon>Chondrostei</taxon>
        <taxon>Acipenseriformes</taxon>
        <taxon>Acipenseridae</taxon>
        <taxon>Huso</taxon>
    </lineage>
</organism>
<sequence>MDRYVLCVICNTNDTFGKDGEDVPGLTAACNIYELLKANSSISTKSKRSSFPACSLSGVPATQRCYFAIQALHGNSQFCSSEWEEIISTLPKNDREELCQTAIESCQNAIQSYEEEEDPTESQSKTMLFEEAAESLHQLSDKLPPPGKALLDIILLATDNEAPKLKEFLPVLGSLKHMKEWHSAKITIAAKEAIRWQRPAAYLSACFSDPEQLESCIEMNEIWRGNVLIREKKFASEVKFSGFSLKGACRSSWSSLLCPDASETDSQTSGTNKLYSEVFHYYKPVLGLIQLVSVSDLPIYFCSSTEFELCVSTKPERGKSKLLLDHLATLQGKVGALFTLSCTVSSMAVPPTSQLSTRKWKEYIAKKPKLMSAPEIEMKGENCNYFLLVQGKENGGCKARLIHSATQINGAAALVTINGLLNRKPLPEGDLDVAALLESLPRLRGEQLIRREKKLAQIQLLVLKECLRIREKNKKPASIPVSDLKVLLALAREQYLKVHDANFPKTVLHEENFLKENREKKYPGYDVTRVSSTECSERSVLQNFENLERIRQRMRTGIMLAGSESLLGPKDRQRLPLAQLDAKELLKYFTPEGQPSGELQPLQIQRGENAFHMSPDLTPRKVQKLLFDKAANSHYHGIEFCLDDRKALEKDKGFVKLQSRLIRYETHTTCTKESCPIPFALSPVPSPAVLSEPGSVPDGEAFQFEQKGELTRQKRRSREVDSGPLNKRLAKSESTDSLLSQYSGSSGPHHSVCTLRDRPQRPVSVSSASRRQHGAAAQNSIAKAVNPSRGRTQEHENAEQSKESRSQKHARMLKEVVAKTLKLHGIAAEHKCFAACSQRLFEISKFYLKDLQTSRGLHEEMKKAAKSNAKQVIDWVLEKTSKNDTPLLMGLL</sequence>
<dbReference type="InterPro" id="IPR029421">
    <property type="entry name" value="MTBP_N"/>
</dbReference>
<dbReference type="PANTHER" id="PTHR14382:SF1">
    <property type="entry name" value="MDM2-BINDING PROTEIN"/>
    <property type="match status" value="1"/>
</dbReference>
<dbReference type="PANTHER" id="PTHR14382">
    <property type="entry name" value="MDM2-BINDING PROTEIN"/>
    <property type="match status" value="1"/>
</dbReference>
<evidence type="ECO:0000313" key="5">
    <source>
        <dbReference type="EMBL" id="KAK6491555.1"/>
    </source>
</evidence>
<name>A0ABR1A389_HUSHU</name>
<evidence type="ECO:0000259" key="4">
    <source>
        <dbReference type="Pfam" id="PF14920"/>
    </source>
</evidence>
<reference evidence="5 6" key="1">
    <citation type="submission" date="2021-05" db="EMBL/GenBank/DDBJ databases">
        <authorList>
            <person name="Zahm M."/>
            <person name="Klopp C."/>
            <person name="Cabau C."/>
            <person name="Kuhl H."/>
            <person name="Suciu R."/>
            <person name="Ciorpac M."/>
            <person name="Holostenco D."/>
            <person name="Gessner J."/>
            <person name="Wuertz S."/>
            <person name="Hohne C."/>
            <person name="Stock M."/>
            <person name="Gislard M."/>
            <person name="Lluch J."/>
            <person name="Milhes M."/>
            <person name="Lampietro C."/>
            <person name="Lopez Roques C."/>
            <person name="Donnadieu C."/>
            <person name="Du K."/>
            <person name="Schartl M."/>
            <person name="Guiguen Y."/>
        </authorList>
    </citation>
    <scope>NUCLEOTIDE SEQUENCE [LARGE SCALE GENOMIC DNA]</scope>
    <source>
        <strain evidence="5">Hh-F2</strain>
        <tissue evidence="5">Blood</tissue>
    </source>
</reference>
<accession>A0ABR1A389</accession>
<dbReference type="Pfam" id="PF14920">
    <property type="entry name" value="MTBP_C"/>
    <property type="match status" value="1"/>
</dbReference>
<protein>
    <submittedName>
        <fullName evidence="5">Mdm2-binding protein-like isoform X1</fullName>
    </submittedName>
</protein>
<proteinExistence type="predicted"/>
<dbReference type="Pfam" id="PF14918">
    <property type="entry name" value="MTBP_N"/>
    <property type="match status" value="1"/>
</dbReference>
<feature type="compositionally biased region" description="Polar residues" evidence="1">
    <location>
        <begin position="735"/>
        <end position="748"/>
    </location>
</feature>
<dbReference type="EMBL" id="JAHFZB010000003">
    <property type="protein sequence ID" value="KAK6491555.1"/>
    <property type="molecule type" value="Genomic_DNA"/>
</dbReference>
<dbReference type="Proteomes" id="UP001369086">
    <property type="component" value="Unassembled WGS sequence"/>
</dbReference>
<feature type="domain" description="DM2" evidence="2">
    <location>
        <begin position="1"/>
        <end position="253"/>
    </location>
</feature>
<evidence type="ECO:0000259" key="2">
    <source>
        <dbReference type="Pfam" id="PF14918"/>
    </source>
</evidence>